<reference evidence="1 2" key="1">
    <citation type="submission" date="2020-12" db="EMBL/GenBank/DDBJ databases">
        <title>Complete genome sequence of Mycobacterium heckeshornense JCM 15655T, closely related to a pathogenic non-tuberculous mycobacterial species Mycobacterium xenopi.</title>
        <authorList>
            <person name="Yoshida M."/>
            <person name="Fukano H."/>
            <person name="Asakura T."/>
            <person name="Suzuki M."/>
            <person name="Hoshino Y."/>
        </authorList>
    </citation>
    <scope>NUCLEOTIDE SEQUENCE [LARGE SCALE GENOMIC DNA]</scope>
    <source>
        <strain evidence="1 2">JCM 15655</strain>
    </source>
</reference>
<dbReference type="Proteomes" id="UP000595446">
    <property type="component" value="Chromosome"/>
</dbReference>
<evidence type="ECO:0000313" key="2">
    <source>
        <dbReference type="Proteomes" id="UP000595446"/>
    </source>
</evidence>
<keyword evidence="2" id="KW-1185">Reference proteome</keyword>
<dbReference type="EMBL" id="AP024237">
    <property type="protein sequence ID" value="BCO34369.1"/>
    <property type="molecule type" value="Genomic_DNA"/>
</dbReference>
<organism evidence="1 2">
    <name type="scientific">Mycobacterium heckeshornense</name>
    <dbReference type="NCBI Taxonomy" id="110505"/>
    <lineage>
        <taxon>Bacteria</taxon>
        <taxon>Bacillati</taxon>
        <taxon>Actinomycetota</taxon>
        <taxon>Actinomycetes</taxon>
        <taxon>Mycobacteriales</taxon>
        <taxon>Mycobacteriaceae</taxon>
        <taxon>Mycobacterium</taxon>
    </lineage>
</organism>
<gene>
    <name evidence="1" type="ORF">MHEC_08020</name>
</gene>
<accession>A0A7R7TSP5</accession>
<evidence type="ECO:0000313" key="1">
    <source>
        <dbReference type="EMBL" id="BCO34369.1"/>
    </source>
</evidence>
<name>A0A7R7TSP5_9MYCO</name>
<protein>
    <submittedName>
        <fullName evidence="1">Uncharacterized protein</fullName>
    </submittedName>
</protein>
<proteinExistence type="predicted"/>
<sequence>MAKPGGVVYEFARSRDPSVGSLDGMGGWGPARM</sequence>
<dbReference type="AlphaFoldDB" id="A0A7R7TSP5"/>